<dbReference type="Pfam" id="PF03083">
    <property type="entry name" value="MtN3_slv"/>
    <property type="match status" value="2"/>
</dbReference>
<dbReference type="InterPro" id="IPR047664">
    <property type="entry name" value="SWEET"/>
</dbReference>
<dbReference type="GO" id="GO:0005886">
    <property type="term" value="C:plasma membrane"/>
    <property type="evidence" value="ECO:0007669"/>
    <property type="project" value="UniProtKB-SubCell"/>
</dbReference>
<protein>
    <recommendedName>
        <fullName evidence="10">Bidirectional sugar transporter SWEET</fullName>
    </recommendedName>
</protein>
<evidence type="ECO:0000256" key="1">
    <source>
        <dbReference type="ARBA" id="ARBA00004651"/>
    </source>
</evidence>
<dbReference type="EMBL" id="JBCNJP010000018">
    <property type="protein sequence ID" value="KAK9063553.1"/>
    <property type="molecule type" value="Genomic_DNA"/>
</dbReference>
<dbReference type="FunFam" id="1.20.1280.290:FF:000001">
    <property type="entry name" value="Bidirectional sugar transporter SWEET"/>
    <property type="match status" value="1"/>
</dbReference>
<dbReference type="AlphaFoldDB" id="A0AAP0GU86"/>
<keyword evidence="5 10" id="KW-0762">Sugar transport</keyword>
<dbReference type="PANTHER" id="PTHR10791:SF243">
    <property type="entry name" value="SWEET SUGAR TRANSPORTER-RELATED"/>
    <property type="match status" value="1"/>
</dbReference>
<comment type="caution">
    <text evidence="12">The sequence shown here is derived from an EMBL/GenBank/DDBJ whole genome shotgun (WGS) entry which is preliminary data.</text>
</comment>
<dbReference type="Gene3D" id="1.20.1280.290">
    <property type="match status" value="2"/>
</dbReference>
<evidence type="ECO:0000256" key="2">
    <source>
        <dbReference type="ARBA" id="ARBA00007809"/>
    </source>
</evidence>
<feature type="transmembrane region" description="Helical" evidence="10">
    <location>
        <begin position="108"/>
        <end position="126"/>
    </location>
</feature>
<dbReference type="GO" id="GO:0051119">
    <property type="term" value="F:sugar transmembrane transporter activity"/>
    <property type="evidence" value="ECO:0007669"/>
    <property type="project" value="InterPro"/>
</dbReference>
<keyword evidence="6 10" id="KW-0812">Transmembrane</keyword>
<dbReference type="FunFam" id="1.20.1280.290:FF:000003">
    <property type="entry name" value="Bidirectional sugar transporter SWEET"/>
    <property type="match status" value="1"/>
</dbReference>
<feature type="transmembrane region" description="Helical" evidence="10">
    <location>
        <begin position="48"/>
        <end position="66"/>
    </location>
</feature>
<gene>
    <name evidence="12" type="ORF">SSX86_017423</name>
</gene>
<keyword evidence="8 10" id="KW-1133">Transmembrane helix</keyword>
<feature type="transmembrane region" description="Helical" evidence="10">
    <location>
        <begin position="132"/>
        <end position="155"/>
    </location>
</feature>
<keyword evidence="3 10" id="KW-0813">Transport</keyword>
<keyword evidence="9 10" id="KW-0472">Membrane</keyword>
<organism evidence="12 13">
    <name type="scientific">Deinandra increscens subsp. villosa</name>
    <dbReference type="NCBI Taxonomy" id="3103831"/>
    <lineage>
        <taxon>Eukaryota</taxon>
        <taxon>Viridiplantae</taxon>
        <taxon>Streptophyta</taxon>
        <taxon>Embryophyta</taxon>
        <taxon>Tracheophyta</taxon>
        <taxon>Spermatophyta</taxon>
        <taxon>Magnoliopsida</taxon>
        <taxon>eudicotyledons</taxon>
        <taxon>Gunneridae</taxon>
        <taxon>Pentapetalae</taxon>
        <taxon>asterids</taxon>
        <taxon>campanulids</taxon>
        <taxon>Asterales</taxon>
        <taxon>Asteraceae</taxon>
        <taxon>Asteroideae</taxon>
        <taxon>Heliantheae alliance</taxon>
        <taxon>Madieae</taxon>
        <taxon>Madiinae</taxon>
        <taxon>Deinandra</taxon>
    </lineage>
</organism>
<evidence type="ECO:0000256" key="6">
    <source>
        <dbReference type="ARBA" id="ARBA00022692"/>
    </source>
</evidence>
<evidence type="ECO:0000256" key="9">
    <source>
        <dbReference type="ARBA" id="ARBA00023136"/>
    </source>
</evidence>
<evidence type="ECO:0000256" key="5">
    <source>
        <dbReference type="ARBA" id="ARBA00022597"/>
    </source>
</evidence>
<keyword evidence="13" id="KW-1185">Reference proteome</keyword>
<evidence type="ECO:0000313" key="12">
    <source>
        <dbReference type="EMBL" id="KAK9063553.1"/>
    </source>
</evidence>
<feature type="transmembrane region" description="Helical" evidence="10">
    <location>
        <begin position="72"/>
        <end position="96"/>
    </location>
</feature>
<feature type="transmembrane region" description="Helical" evidence="10">
    <location>
        <begin position="12"/>
        <end position="36"/>
    </location>
</feature>
<feature type="transmembrane region" description="Helical" evidence="10">
    <location>
        <begin position="167"/>
        <end position="187"/>
    </location>
</feature>
<proteinExistence type="inferred from homology"/>
<accession>A0AAP0GU86</accession>
<reference evidence="12 13" key="1">
    <citation type="submission" date="2024-04" db="EMBL/GenBank/DDBJ databases">
        <title>The reference genome of an endangered Asteraceae, Deinandra increscens subsp. villosa, native to the Central Coast of California.</title>
        <authorList>
            <person name="Guilliams M."/>
            <person name="Hasenstab-Lehman K."/>
            <person name="Meyer R."/>
            <person name="Mcevoy S."/>
        </authorList>
    </citation>
    <scope>NUCLEOTIDE SEQUENCE [LARGE SCALE GENOMIC DNA]</scope>
    <source>
        <tissue evidence="12">Leaf</tissue>
    </source>
</reference>
<comment type="similarity">
    <text evidence="2 10">Belongs to the SWEET sugar transporter family.</text>
</comment>
<keyword evidence="4" id="KW-1003">Cell membrane</keyword>
<evidence type="ECO:0000256" key="4">
    <source>
        <dbReference type="ARBA" id="ARBA00022475"/>
    </source>
</evidence>
<evidence type="ECO:0000256" key="3">
    <source>
        <dbReference type="ARBA" id="ARBA00022448"/>
    </source>
</evidence>
<evidence type="ECO:0000313" key="13">
    <source>
        <dbReference type="Proteomes" id="UP001408789"/>
    </source>
</evidence>
<feature type="region of interest" description="Disordered" evidence="11">
    <location>
        <begin position="253"/>
        <end position="272"/>
    </location>
</feature>
<evidence type="ECO:0000256" key="8">
    <source>
        <dbReference type="ARBA" id="ARBA00022989"/>
    </source>
</evidence>
<evidence type="ECO:0000256" key="10">
    <source>
        <dbReference type="RuleBase" id="RU910715"/>
    </source>
</evidence>
<dbReference type="Proteomes" id="UP001408789">
    <property type="component" value="Unassembled WGS sequence"/>
</dbReference>
<sequence length="308" mass="33943">MGLIDVHHPLVLVFGILGNIVSTGVYFAPIPTFISIRKNKSTMGFQALPYMVSLFSSLVWLYYSFIKEGDTFLLITINAFGSLVEFVYVVIFIVYATPHGKKQTIKSLSATIALCLAISLGSHFFLKRSTRAVVVGWICVAISICVFAAPLTIVFQVMKTKSIEFMPFPLSCLLTLSAMMWFAYGMFTKDLCVTVPNVLGFVLGVIQIALYQYYKHKTKVITIPEIKLPEHIINIKASNSEIYPVDSSRSSGSEAVVEEEKENKMAADGGGEVAEQHKRVTTTVMQVDDEPCGVEIVSVNPILIMCAA</sequence>
<comment type="function">
    <text evidence="10">Mediates both low-affinity uptake and efflux of sugar across the membrane.</text>
</comment>
<comment type="subcellular location">
    <subcellularLocation>
        <location evidence="1 10">Cell membrane</location>
        <topology evidence="1 10">Multi-pass membrane protein</topology>
    </subcellularLocation>
</comment>
<evidence type="ECO:0000256" key="7">
    <source>
        <dbReference type="ARBA" id="ARBA00022737"/>
    </source>
</evidence>
<evidence type="ECO:0000256" key="11">
    <source>
        <dbReference type="SAM" id="MobiDB-lite"/>
    </source>
</evidence>
<keyword evidence="7" id="KW-0677">Repeat</keyword>
<dbReference type="InterPro" id="IPR004316">
    <property type="entry name" value="SWEET_rpt"/>
</dbReference>
<feature type="transmembrane region" description="Helical" evidence="10">
    <location>
        <begin position="193"/>
        <end position="214"/>
    </location>
</feature>
<name>A0AAP0GU86_9ASTR</name>
<dbReference type="PANTHER" id="PTHR10791">
    <property type="entry name" value="RAG1-ACTIVATING PROTEIN 1"/>
    <property type="match status" value="1"/>
</dbReference>